<evidence type="ECO:0000313" key="7">
    <source>
        <dbReference type="EMBL" id="KAK8956879.1"/>
    </source>
</evidence>
<protein>
    <recommendedName>
        <fullName evidence="4">Ninja-family protein</fullName>
    </recommendedName>
    <alternativeName>
        <fullName evidence="4">ABI-binding protein</fullName>
    </alternativeName>
</protein>
<evidence type="ECO:0000256" key="3">
    <source>
        <dbReference type="ARBA" id="ARBA00023242"/>
    </source>
</evidence>
<dbReference type="Proteomes" id="UP001418222">
    <property type="component" value="Unassembled WGS sequence"/>
</dbReference>
<comment type="function">
    <text evidence="4">Acts as a negative regulator of abscisic acid (ABA) response.</text>
</comment>
<feature type="region of interest" description="Disordered" evidence="5">
    <location>
        <begin position="103"/>
        <end position="147"/>
    </location>
</feature>
<dbReference type="GO" id="GO:0045892">
    <property type="term" value="P:negative regulation of DNA-templated transcription"/>
    <property type="evidence" value="ECO:0007669"/>
    <property type="project" value="TreeGrafter"/>
</dbReference>
<organism evidence="7 8">
    <name type="scientific">Platanthera zijinensis</name>
    <dbReference type="NCBI Taxonomy" id="2320716"/>
    <lineage>
        <taxon>Eukaryota</taxon>
        <taxon>Viridiplantae</taxon>
        <taxon>Streptophyta</taxon>
        <taxon>Embryophyta</taxon>
        <taxon>Tracheophyta</taxon>
        <taxon>Spermatophyta</taxon>
        <taxon>Magnoliopsida</taxon>
        <taxon>Liliopsida</taxon>
        <taxon>Asparagales</taxon>
        <taxon>Orchidaceae</taxon>
        <taxon>Orchidoideae</taxon>
        <taxon>Orchideae</taxon>
        <taxon>Orchidinae</taxon>
        <taxon>Platanthera</taxon>
    </lineage>
</organism>
<evidence type="ECO:0000259" key="6">
    <source>
        <dbReference type="Pfam" id="PF16135"/>
    </source>
</evidence>
<feature type="domain" description="Tify" evidence="6">
    <location>
        <begin position="291"/>
        <end position="324"/>
    </location>
</feature>
<proteinExistence type="inferred from homology"/>
<dbReference type="GO" id="GO:0005634">
    <property type="term" value="C:nucleus"/>
    <property type="evidence" value="ECO:0007669"/>
    <property type="project" value="UniProtKB-SubCell"/>
</dbReference>
<keyword evidence="8" id="KW-1185">Reference proteome</keyword>
<dbReference type="PANTHER" id="PTHR31413:SF31">
    <property type="entry name" value="NINJA-FAMILY PROTEIN AFP3"/>
    <property type="match status" value="1"/>
</dbReference>
<evidence type="ECO:0000256" key="1">
    <source>
        <dbReference type="ARBA" id="ARBA00004123"/>
    </source>
</evidence>
<evidence type="ECO:0000256" key="5">
    <source>
        <dbReference type="SAM" id="MobiDB-lite"/>
    </source>
</evidence>
<keyword evidence="3 4" id="KW-0539">Nucleus</keyword>
<dbReference type="InterPro" id="IPR031307">
    <property type="entry name" value="Ninja_fam"/>
</dbReference>
<feature type="compositionally biased region" description="Basic and acidic residues" evidence="5">
    <location>
        <begin position="113"/>
        <end position="131"/>
    </location>
</feature>
<gene>
    <name evidence="7" type="primary">AFP3</name>
    <name evidence="7" type="ORF">KSP39_PZI000549</name>
</gene>
<dbReference type="AlphaFoldDB" id="A0AAP0GFC9"/>
<comment type="caution">
    <text evidence="7">The sequence shown here is derived from an EMBL/GenBank/DDBJ whole genome shotgun (WGS) entry which is preliminary data.</text>
</comment>
<dbReference type="PANTHER" id="PTHR31413">
    <property type="entry name" value="AFP HOMOLOG 2"/>
    <property type="match status" value="1"/>
</dbReference>
<sequence length="339" mass="36198">MDIDVAEGETGELPCSRDLLRRFTGTTCSDKPPLLSPETASFSSSAASREMDLCLGLSLGGCFARDKRILRSSSIADLPVLPTDEDYPPAAAPLARTCSLPVEAEEDHRKRKEIQSLKRLEAKRKREEKKSSKPGSDGELYGGVPPRWGMGAGGVPAAVSPARPAGIWRSSSSFDIGASIGPELPATTYSAEAGKSSSSSSTFETIHKSEPQAAAAAAAIPPAPEVLRSLRSLGEDDEAMKRMSDRSVKVSKDVESNIMEEMPCVSTKGDGPNGTRIEGFLYKYKKGEEVRIVCVCHGRFLTPAEFIRHAGGGDVDHPLRHIVVNPPSSSSSSSAYFSQ</sequence>
<comment type="subcellular location">
    <subcellularLocation>
        <location evidence="1 4">Nucleus</location>
    </subcellularLocation>
</comment>
<accession>A0AAP0GFC9</accession>
<evidence type="ECO:0000256" key="2">
    <source>
        <dbReference type="ARBA" id="ARBA00006081"/>
    </source>
</evidence>
<comment type="similarity">
    <text evidence="2 4">Belongs to the Ninja family.</text>
</comment>
<dbReference type="Pfam" id="PF16135">
    <property type="entry name" value="TDBD"/>
    <property type="match status" value="1"/>
</dbReference>
<dbReference type="InterPro" id="IPR032308">
    <property type="entry name" value="TDBD"/>
</dbReference>
<dbReference type="Pfam" id="PF16136">
    <property type="entry name" value="NLS_NINJA_AFP"/>
    <property type="match status" value="1"/>
</dbReference>
<reference evidence="7 8" key="1">
    <citation type="journal article" date="2022" name="Nat. Plants">
        <title>Genomes of leafy and leafless Platanthera orchids illuminate the evolution of mycoheterotrophy.</title>
        <authorList>
            <person name="Li M.H."/>
            <person name="Liu K.W."/>
            <person name="Li Z."/>
            <person name="Lu H.C."/>
            <person name="Ye Q.L."/>
            <person name="Zhang D."/>
            <person name="Wang J.Y."/>
            <person name="Li Y.F."/>
            <person name="Zhong Z.M."/>
            <person name="Liu X."/>
            <person name="Yu X."/>
            <person name="Liu D.K."/>
            <person name="Tu X.D."/>
            <person name="Liu B."/>
            <person name="Hao Y."/>
            <person name="Liao X.Y."/>
            <person name="Jiang Y.T."/>
            <person name="Sun W.H."/>
            <person name="Chen J."/>
            <person name="Chen Y.Q."/>
            <person name="Ai Y."/>
            <person name="Zhai J.W."/>
            <person name="Wu S.S."/>
            <person name="Zhou Z."/>
            <person name="Hsiao Y.Y."/>
            <person name="Wu W.L."/>
            <person name="Chen Y.Y."/>
            <person name="Lin Y.F."/>
            <person name="Hsu J.L."/>
            <person name="Li C.Y."/>
            <person name="Wang Z.W."/>
            <person name="Zhao X."/>
            <person name="Zhong W.Y."/>
            <person name="Ma X.K."/>
            <person name="Ma L."/>
            <person name="Huang J."/>
            <person name="Chen G.Z."/>
            <person name="Huang M.Z."/>
            <person name="Huang L."/>
            <person name="Peng D.H."/>
            <person name="Luo Y.B."/>
            <person name="Zou S.Q."/>
            <person name="Chen S.P."/>
            <person name="Lan S."/>
            <person name="Tsai W.C."/>
            <person name="Van de Peer Y."/>
            <person name="Liu Z.J."/>
        </authorList>
    </citation>
    <scope>NUCLEOTIDE SEQUENCE [LARGE SCALE GENOMIC DNA]</scope>
    <source>
        <strain evidence="7">Lor287</strain>
    </source>
</reference>
<dbReference type="EMBL" id="JBBWWQ010000001">
    <property type="protein sequence ID" value="KAK8956879.1"/>
    <property type="molecule type" value="Genomic_DNA"/>
</dbReference>
<dbReference type="GO" id="GO:0007165">
    <property type="term" value="P:signal transduction"/>
    <property type="evidence" value="ECO:0007669"/>
    <property type="project" value="InterPro"/>
</dbReference>
<evidence type="ECO:0000256" key="4">
    <source>
        <dbReference type="RuleBase" id="RU369029"/>
    </source>
</evidence>
<evidence type="ECO:0000313" key="8">
    <source>
        <dbReference type="Proteomes" id="UP001418222"/>
    </source>
</evidence>
<name>A0AAP0GFC9_9ASPA</name>
<dbReference type="InterPro" id="IPR032310">
    <property type="entry name" value="NLS_NINJA_AFP-like"/>
</dbReference>